<organism evidence="1 2">
    <name type="scientific">Romanomermis culicivorax</name>
    <name type="common">Nematode worm</name>
    <dbReference type="NCBI Taxonomy" id="13658"/>
    <lineage>
        <taxon>Eukaryota</taxon>
        <taxon>Metazoa</taxon>
        <taxon>Ecdysozoa</taxon>
        <taxon>Nematoda</taxon>
        <taxon>Enoplea</taxon>
        <taxon>Dorylaimia</taxon>
        <taxon>Mermithida</taxon>
        <taxon>Mermithoidea</taxon>
        <taxon>Mermithidae</taxon>
        <taxon>Romanomermis</taxon>
    </lineage>
</organism>
<protein>
    <submittedName>
        <fullName evidence="2">Uncharacterized protein</fullName>
    </submittedName>
</protein>
<accession>A0A915JQS7</accession>
<name>A0A915JQS7_ROMCU</name>
<dbReference type="AlphaFoldDB" id="A0A915JQS7"/>
<proteinExistence type="predicted"/>
<reference evidence="2" key="1">
    <citation type="submission" date="2022-11" db="UniProtKB">
        <authorList>
            <consortium name="WormBaseParasite"/>
        </authorList>
    </citation>
    <scope>IDENTIFICATION</scope>
</reference>
<sequence length="64" mass="7159">MTNGVAKTSCLFAFDLGRYLTQKIQQSRWKYSLTCMPCVMPLVHCAYQINIQIVAGVVESADTD</sequence>
<dbReference type="WBParaSite" id="nRc.2.0.1.t28619-RA">
    <property type="protein sequence ID" value="nRc.2.0.1.t28619-RA"/>
    <property type="gene ID" value="nRc.2.0.1.g28619"/>
</dbReference>
<dbReference type="Proteomes" id="UP000887565">
    <property type="component" value="Unplaced"/>
</dbReference>
<keyword evidence="1" id="KW-1185">Reference proteome</keyword>
<evidence type="ECO:0000313" key="1">
    <source>
        <dbReference type="Proteomes" id="UP000887565"/>
    </source>
</evidence>
<evidence type="ECO:0000313" key="2">
    <source>
        <dbReference type="WBParaSite" id="nRc.2.0.1.t28619-RA"/>
    </source>
</evidence>